<dbReference type="KEGG" id="tpf:TPHA_0J01770"/>
<dbReference type="AlphaFoldDB" id="G8BYQ6"/>
<dbReference type="OrthoDB" id="5396786at2759"/>
<dbReference type="InterPro" id="IPR040347">
    <property type="entry name" value="YBP1/2"/>
</dbReference>
<organism evidence="1 2">
    <name type="scientific">Tetrapisispora phaffii (strain ATCC 24235 / CBS 4417 / NBRC 1672 / NRRL Y-8282 / UCD 70-5)</name>
    <name type="common">Yeast</name>
    <name type="synonym">Fabospora phaffii</name>
    <dbReference type="NCBI Taxonomy" id="1071381"/>
    <lineage>
        <taxon>Eukaryota</taxon>
        <taxon>Fungi</taxon>
        <taxon>Dikarya</taxon>
        <taxon>Ascomycota</taxon>
        <taxon>Saccharomycotina</taxon>
        <taxon>Saccharomycetes</taxon>
        <taxon>Saccharomycetales</taxon>
        <taxon>Saccharomycetaceae</taxon>
        <taxon>Tetrapisispora</taxon>
    </lineage>
</organism>
<dbReference type="GO" id="GO:0005737">
    <property type="term" value="C:cytoplasm"/>
    <property type="evidence" value="ECO:0007669"/>
    <property type="project" value="TreeGrafter"/>
</dbReference>
<sequence>MTVSSGFCDRLNNAFNDKELDCISLVTIIDSYCETICKSEASTTEMSYLFLKALNIQLNRFHDVVYEIGWDLPKSIIGLCMFKDKKNVPIEWRKDEIFLLINESFDIIIKYSNPKEYFIAFCDMLSTSDISAITAQFYKSEGIDEESDTLAELSFLAQFFLIMNLGTASFKNIKTVYPSKFLRMFYEALRKYVTTNLSLLKEQVCFETIIYKFLADFHVEIPPKDFITDLGLSKSEYKDIKEEEIRLCNKILLSGQFMLISLLYSNTESGCDLQIYSGIDKKFNIDANDYTYDNNRVQMYCDMATKFGLDLHNQFETIKNNSKELYNDITNFESPNGEFESLPASKLNELIYHLAYTHEIKNLSNLKDPSTGIFAILTYFGMFMLSKNDAVSITYSLEESIYLYLHCSSCSIYSQNMNNVFVESVARYMIINSFMECSNSTEIKRQLSRIPLNIKNVFLQLLLMKVRNEADSNVRTIYLFIITQILASVTQAESFDFIVDTLLTCPFIEAKIVILYILKTLLIKDICQVQSYFVTEDKDQKLPALPPRPIIKLDDDIIAKIHSLYSITFESTIKDKKDKRQLTLLLSFLNLMIVLRRQWNLNLLIIIDEQFTKEFQDEPIEEELPEIGFIKISMETLKEFISTSVK</sequence>
<dbReference type="STRING" id="1071381.G8BYQ6"/>
<dbReference type="eggNOG" id="ENOG502QWJN">
    <property type="taxonomic scope" value="Eukaryota"/>
</dbReference>
<dbReference type="Pfam" id="PF08568">
    <property type="entry name" value="Kinetochor_Ybp2"/>
    <property type="match status" value="1"/>
</dbReference>
<dbReference type="PANTHER" id="PTHR28020:SF1">
    <property type="entry name" value="YAP1-BINDING PROTEIN 1-RELATED"/>
    <property type="match status" value="1"/>
</dbReference>
<dbReference type="GeneID" id="11533144"/>
<evidence type="ECO:0000313" key="1">
    <source>
        <dbReference type="EMBL" id="CCE64998.1"/>
    </source>
</evidence>
<name>G8BYQ6_TETPH</name>
<dbReference type="InterPro" id="IPR013877">
    <property type="entry name" value="YAP-bd/ALF4/Glomulin"/>
</dbReference>
<dbReference type="GO" id="GO:0034599">
    <property type="term" value="P:cellular response to oxidative stress"/>
    <property type="evidence" value="ECO:0007669"/>
    <property type="project" value="InterPro"/>
</dbReference>
<protein>
    <submittedName>
        <fullName evidence="1">Uncharacterized protein</fullName>
    </submittedName>
</protein>
<dbReference type="PANTHER" id="PTHR28020">
    <property type="entry name" value="YAP1-BINDING PROTEIN 1-RELATED"/>
    <property type="match status" value="1"/>
</dbReference>
<dbReference type="EMBL" id="HE612865">
    <property type="protein sequence ID" value="CCE64998.1"/>
    <property type="molecule type" value="Genomic_DNA"/>
</dbReference>
<reference evidence="1 2" key="1">
    <citation type="journal article" date="2011" name="Proc. Natl. Acad. Sci. U.S.A.">
        <title>Evolutionary erosion of yeast sex chromosomes by mating-type switching accidents.</title>
        <authorList>
            <person name="Gordon J.L."/>
            <person name="Armisen D."/>
            <person name="Proux-Wera E."/>
            <person name="Oheigeartaigh S.S."/>
            <person name="Byrne K.P."/>
            <person name="Wolfe K.H."/>
        </authorList>
    </citation>
    <scope>NUCLEOTIDE SEQUENCE [LARGE SCALE GENOMIC DNA]</scope>
    <source>
        <strain evidence="2">ATCC 24235 / CBS 4417 / NBRC 1672 / NRRL Y-8282 / UCD 70-5</strain>
    </source>
</reference>
<dbReference type="RefSeq" id="XP_003687432.1">
    <property type="nucleotide sequence ID" value="XM_003687384.1"/>
</dbReference>
<dbReference type="HOGENOM" id="CLU_024514_0_0_1"/>
<dbReference type="OMA" id="VSSVMEC"/>
<accession>G8BYQ6</accession>
<evidence type="ECO:0000313" key="2">
    <source>
        <dbReference type="Proteomes" id="UP000005666"/>
    </source>
</evidence>
<keyword evidence="2" id="KW-1185">Reference proteome</keyword>
<dbReference type="Proteomes" id="UP000005666">
    <property type="component" value="Chromosome 10"/>
</dbReference>
<proteinExistence type="predicted"/>
<gene>
    <name evidence="1" type="primary">TPHA0J01770</name>
    <name evidence="1" type="ordered locus">TPHA_0J01770</name>
</gene>